<dbReference type="SUPFAM" id="SSF51905">
    <property type="entry name" value="FAD/NAD(P)-binding domain"/>
    <property type="match status" value="1"/>
</dbReference>
<dbReference type="InterPro" id="IPR036188">
    <property type="entry name" value="FAD/NAD-bd_sf"/>
</dbReference>
<dbReference type="SUPFAM" id="SSF54373">
    <property type="entry name" value="FAD-linked reductases, C-terminal domain"/>
    <property type="match status" value="1"/>
</dbReference>
<evidence type="ECO:0000259" key="2">
    <source>
        <dbReference type="Pfam" id="PF01266"/>
    </source>
</evidence>
<dbReference type="Pfam" id="PF01266">
    <property type="entry name" value="DAO"/>
    <property type="match status" value="1"/>
</dbReference>
<evidence type="ECO:0000256" key="1">
    <source>
        <dbReference type="ARBA" id="ARBA00023002"/>
    </source>
</evidence>
<gene>
    <name evidence="3" type="ORF">GCM10009810_30300</name>
</gene>
<dbReference type="Proteomes" id="UP001501475">
    <property type="component" value="Unassembled WGS sequence"/>
</dbReference>
<comment type="caution">
    <text evidence="3">The sequence shown here is derived from an EMBL/GenBank/DDBJ whole genome shotgun (WGS) entry which is preliminary data.</text>
</comment>
<protein>
    <submittedName>
        <fullName evidence="3">FAD-dependent oxidoreductase</fullName>
    </submittedName>
</protein>
<organism evidence="3 4">
    <name type="scientific">Nostocoides vanveenii</name>
    <dbReference type="NCBI Taxonomy" id="330835"/>
    <lineage>
        <taxon>Bacteria</taxon>
        <taxon>Bacillati</taxon>
        <taxon>Actinomycetota</taxon>
        <taxon>Actinomycetes</taxon>
        <taxon>Micrococcales</taxon>
        <taxon>Intrasporangiaceae</taxon>
        <taxon>Nostocoides</taxon>
    </lineage>
</organism>
<accession>A0ABN2KZI7</accession>
<dbReference type="PRINTS" id="PR00419">
    <property type="entry name" value="ADXRDTASE"/>
</dbReference>
<dbReference type="PANTHER" id="PTHR13847">
    <property type="entry name" value="SARCOSINE DEHYDROGENASE-RELATED"/>
    <property type="match status" value="1"/>
</dbReference>
<evidence type="ECO:0000313" key="4">
    <source>
        <dbReference type="Proteomes" id="UP001501475"/>
    </source>
</evidence>
<dbReference type="PANTHER" id="PTHR13847:SF289">
    <property type="entry name" value="GLYCINE OXIDASE"/>
    <property type="match status" value="1"/>
</dbReference>
<evidence type="ECO:0000313" key="3">
    <source>
        <dbReference type="EMBL" id="GAA1769684.1"/>
    </source>
</evidence>
<sequence>MDAAYPSFAKGPHMPASSPRPQKIAIVGAGMVGLSTAWFLQEHGMDVTVFDRQDVASGSSWGNAGWLTPGIATPLPEPAVLKYGVRAVLNPSSPVYVPPSADKFFLKFVAGFTKRSTMPAWKKAMGSLVPINDRALAAFDALGAGGVDAETYEAKSFIAAYRTEAERETLLEEMTHIKEAGQDIRFDVLTGEQARAIEPALSHEIGAALLLHDQRYVNPGVYVNALADSVRARGARLEIATPVRWIDQDPAGMSVTTERGETEQFDAVVIATGAWLGLLARDFGVKKVVQAGRGYSFSVAMDRVPNGPVYFPAARVACTPVGDRLRVAGMMEFRRPEAPLDRRRVKAIVEAARPLLAGADLDNRKDEWVGSRPCTSDGLPLIGVTANPRVYVAGGHGMWGITLGPVTGQLLAQQIATGLVPQELLPFSPTR</sequence>
<name>A0ABN2KZI7_9MICO</name>
<dbReference type="Gene3D" id="3.50.50.60">
    <property type="entry name" value="FAD/NAD(P)-binding domain"/>
    <property type="match status" value="2"/>
</dbReference>
<dbReference type="EMBL" id="BAAAPN010000059">
    <property type="protein sequence ID" value="GAA1769684.1"/>
    <property type="molecule type" value="Genomic_DNA"/>
</dbReference>
<reference evidence="3 4" key="1">
    <citation type="journal article" date="2019" name="Int. J. Syst. Evol. Microbiol.">
        <title>The Global Catalogue of Microorganisms (GCM) 10K type strain sequencing project: providing services to taxonomists for standard genome sequencing and annotation.</title>
        <authorList>
            <consortium name="The Broad Institute Genomics Platform"/>
            <consortium name="The Broad Institute Genome Sequencing Center for Infectious Disease"/>
            <person name="Wu L."/>
            <person name="Ma J."/>
        </authorList>
    </citation>
    <scope>NUCLEOTIDE SEQUENCE [LARGE SCALE GENOMIC DNA]</scope>
    <source>
        <strain evidence="3 4">JCM 15591</strain>
    </source>
</reference>
<dbReference type="InterPro" id="IPR006076">
    <property type="entry name" value="FAD-dep_OxRdtase"/>
</dbReference>
<feature type="domain" description="FAD dependent oxidoreductase" evidence="2">
    <location>
        <begin position="23"/>
        <end position="413"/>
    </location>
</feature>
<keyword evidence="1" id="KW-0560">Oxidoreductase</keyword>
<proteinExistence type="predicted"/>
<dbReference type="Gene3D" id="3.30.9.10">
    <property type="entry name" value="D-Amino Acid Oxidase, subunit A, domain 2"/>
    <property type="match status" value="1"/>
</dbReference>
<keyword evidence="4" id="KW-1185">Reference proteome</keyword>